<dbReference type="SUPFAM" id="SSF52058">
    <property type="entry name" value="L domain-like"/>
    <property type="match status" value="1"/>
</dbReference>
<proteinExistence type="predicted"/>
<sequence length="256" mass="28356">LPFTDPSCVANQLIIVDFSRNRLEKLGAELHVLPSVRQLSLSDNRLSQIEPEALLKCPLLQQLELNGNFIEDVENLPETLIHINLASNRLSVIPPSVAALKHLVSLNVSHNAIDEASPMVCVSKVLEFLDLSVNRIKTFPSRLFPNSTTTMVHLHLANNAIADLKPFELMNFTRLQTLNLASNSLERLRDDVFAGLHDLATLGLANNSIDTLEPAVFADLAIGDIDLSNNRLTEVPIAIARLFKLKKIDLSHNKIK</sequence>
<dbReference type="InterPro" id="IPR032675">
    <property type="entry name" value="LRR_dom_sf"/>
</dbReference>
<dbReference type="PROSITE" id="PS51450">
    <property type="entry name" value="LRR"/>
    <property type="match status" value="2"/>
</dbReference>
<evidence type="ECO:0000313" key="3">
    <source>
        <dbReference type="WBParaSite" id="NBR_0002207201-mRNA-1"/>
    </source>
</evidence>
<dbReference type="OMA" id="HNQIAVI"/>
<dbReference type="InterPro" id="IPR003591">
    <property type="entry name" value="Leu-rich_rpt_typical-subtyp"/>
</dbReference>
<dbReference type="Gene3D" id="3.80.10.10">
    <property type="entry name" value="Ribonuclease Inhibitor"/>
    <property type="match status" value="3"/>
</dbReference>
<dbReference type="AlphaFoldDB" id="A0A0N4YXV0"/>
<name>A0A0N4YXV0_NIPBR</name>
<protein>
    <submittedName>
        <fullName evidence="3">Leucine-rich repeat-containing protein 40</fullName>
    </submittedName>
</protein>
<dbReference type="PANTHER" id="PTHR45617:SF181">
    <property type="entry name" value="LP04042P"/>
    <property type="match status" value="1"/>
</dbReference>
<dbReference type="PANTHER" id="PTHR45617">
    <property type="entry name" value="LEUCINE RICH REPEAT FAMILY PROTEIN"/>
    <property type="match status" value="1"/>
</dbReference>
<keyword evidence="1" id="KW-0433">Leucine-rich repeat</keyword>
<dbReference type="InterPro" id="IPR001611">
    <property type="entry name" value="Leu-rich_rpt"/>
</dbReference>
<dbReference type="WBParaSite" id="NBR_0002207201-mRNA-1">
    <property type="protein sequence ID" value="NBR_0002207201-mRNA-1"/>
    <property type="gene ID" value="NBR_0002207201"/>
</dbReference>
<accession>A0A0N4YXV0</accession>
<organism evidence="3">
    <name type="scientific">Nippostrongylus brasiliensis</name>
    <name type="common">Rat hookworm</name>
    <dbReference type="NCBI Taxonomy" id="27835"/>
    <lineage>
        <taxon>Eukaryota</taxon>
        <taxon>Metazoa</taxon>
        <taxon>Ecdysozoa</taxon>
        <taxon>Nematoda</taxon>
        <taxon>Chromadorea</taxon>
        <taxon>Rhabditida</taxon>
        <taxon>Rhabditina</taxon>
        <taxon>Rhabditomorpha</taxon>
        <taxon>Strongyloidea</taxon>
        <taxon>Heligmosomidae</taxon>
        <taxon>Nippostrongylus</taxon>
    </lineage>
</organism>
<keyword evidence="2" id="KW-0677">Repeat</keyword>
<evidence type="ECO:0000256" key="2">
    <source>
        <dbReference type="ARBA" id="ARBA00022737"/>
    </source>
</evidence>
<evidence type="ECO:0000256" key="1">
    <source>
        <dbReference type="ARBA" id="ARBA00022614"/>
    </source>
</evidence>
<reference evidence="3" key="1">
    <citation type="submission" date="2017-02" db="UniProtKB">
        <authorList>
            <consortium name="WormBaseParasite"/>
        </authorList>
    </citation>
    <scope>IDENTIFICATION</scope>
</reference>
<dbReference type="Pfam" id="PF13855">
    <property type="entry name" value="LRR_8"/>
    <property type="match status" value="3"/>
</dbReference>
<dbReference type="SMART" id="SM00369">
    <property type="entry name" value="LRR_TYP"/>
    <property type="match status" value="5"/>
</dbReference>